<comment type="similarity">
    <text evidence="2">Belongs to the FliJ family.</text>
</comment>
<evidence type="ECO:0000313" key="12">
    <source>
        <dbReference type="Proteomes" id="UP000003561"/>
    </source>
</evidence>
<dbReference type="GO" id="GO:0009288">
    <property type="term" value="C:bacterial-type flagellum"/>
    <property type="evidence" value="ECO:0007669"/>
    <property type="project" value="InterPro"/>
</dbReference>
<dbReference type="GO" id="GO:0015031">
    <property type="term" value="P:protein transport"/>
    <property type="evidence" value="ECO:0007669"/>
    <property type="project" value="UniProtKB-KW"/>
</dbReference>
<dbReference type="InterPro" id="IPR012823">
    <property type="entry name" value="Flagell_FliJ"/>
</dbReference>
<keyword evidence="4" id="KW-0813">Transport</keyword>
<evidence type="ECO:0000256" key="3">
    <source>
        <dbReference type="ARBA" id="ARBA00020392"/>
    </source>
</evidence>
<comment type="subcellular location">
    <subcellularLocation>
        <location evidence="1">Cell membrane</location>
        <topology evidence="1">Peripheral membrane protein</topology>
        <orientation evidence="1">Cytoplasmic side</orientation>
    </subcellularLocation>
</comment>
<dbReference type="eggNOG" id="COG2882">
    <property type="taxonomic scope" value="Bacteria"/>
</dbReference>
<keyword evidence="5" id="KW-1003">Cell membrane</keyword>
<dbReference type="Pfam" id="PF02050">
    <property type="entry name" value="FliJ"/>
    <property type="match status" value="1"/>
</dbReference>
<comment type="caution">
    <text evidence="11">The sequence shown here is derived from an EMBL/GenBank/DDBJ whole genome shotgun (WGS) entry which is preliminary data.</text>
</comment>
<evidence type="ECO:0000256" key="1">
    <source>
        <dbReference type="ARBA" id="ARBA00004413"/>
    </source>
</evidence>
<dbReference type="GO" id="GO:0006935">
    <property type="term" value="P:chemotaxis"/>
    <property type="evidence" value="ECO:0007669"/>
    <property type="project" value="UniProtKB-KW"/>
</dbReference>
<dbReference type="EMBL" id="ACFY01000040">
    <property type="protein sequence ID" value="EEG95165.1"/>
    <property type="molecule type" value="Genomic_DNA"/>
</dbReference>
<proteinExistence type="inferred from homology"/>
<reference evidence="11 12" key="2">
    <citation type="submission" date="2009-03" db="EMBL/GenBank/DDBJ databases">
        <title>Draft genome sequence of Roseburia inulinivorans (DSM 16841).</title>
        <authorList>
            <person name="Sudarsanam P."/>
            <person name="Ley R."/>
            <person name="Guruge J."/>
            <person name="Turnbaugh P.J."/>
            <person name="Mahowald M."/>
            <person name="Liep D."/>
            <person name="Gordon J."/>
        </authorList>
    </citation>
    <scope>NUCLEOTIDE SEQUENCE [LARGE SCALE GENOMIC DNA]</scope>
    <source>
        <strain evidence="11 12">DSM 16841</strain>
    </source>
</reference>
<accession>C0FQE3</accession>
<dbReference type="AlphaFoldDB" id="C0FQE3"/>
<protein>
    <recommendedName>
        <fullName evidence="3">Flagellar FliJ protein</fullName>
    </recommendedName>
</protein>
<keyword evidence="8" id="KW-0653">Protein transport</keyword>
<dbReference type="GO" id="GO:0044781">
    <property type="term" value="P:bacterial-type flagellum organization"/>
    <property type="evidence" value="ECO:0007669"/>
    <property type="project" value="UniProtKB-KW"/>
</dbReference>
<evidence type="ECO:0000256" key="5">
    <source>
        <dbReference type="ARBA" id="ARBA00022475"/>
    </source>
</evidence>
<dbReference type="RefSeq" id="WP_007883774.1">
    <property type="nucleotide sequence ID" value="NZ_ACFY01000040.1"/>
</dbReference>
<reference evidence="11 12" key="1">
    <citation type="submission" date="2009-02" db="EMBL/GenBank/DDBJ databases">
        <authorList>
            <person name="Fulton L."/>
            <person name="Clifton S."/>
            <person name="Fulton B."/>
            <person name="Xu J."/>
            <person name="Minx P."/>
            <person name="Pepin K.H."/>
            <person name="Johnson M."/>
            <person name="Bhonagiri V."/>
            <person name="Nash W.E."/>
            <person name="Mardis E.R."/>
            <person name="Wilson R.K."/>
        </authorList>
    </citation>
    <scope>NUCLEOTIDE SEQUENCE [LARGE SCALE GENOMIC DNA]</scope>
    <source>
        <strain evidence="11 12">DSM 16841</strain>
    </source>
</reference>
<keyword evidence="10" id="KW-1006">Bacterial flagellum protein export</keyword>
<evidence type="ECO:0000256" key="7">
    <source>
        <dbReference type="ARBA" id="ARBA00022795"/>
    </source>
</evidence>
<evidence type="ECO:0000256" key="9">
    <source>
        <dbReference type="ARBA" id="ARBA00023136"/>
    </source>
</evidence>
<evidence type="ECO:0000313" key="11">
    <source>
        <dbReference type="EMBL" id="EEG95165.1"/>
    </source>
</evidence>
<keyword evidence="7" id="KW-1005">Bacterial flagellum biogenesis</keyword>
<evidence type="ECO:0000256" key="6">
    <source>
        <dbReference type="ARBA" id="ARBA00022500"/>
    </source>
</evidence>
<keyword evidence="9" id="KW-0472">Membrane</keyword>
<gene>
    <name evidence="11" type="ORF">ROSEINA2194_00947</name>
</gene>
<name>C0FQE3_9FIRM</name>
<dbReference type="GO" id="GO:0005886">
    <property type="term" value="C:plasma membrane"/>
    <property type="evidence" value="ECO:0007669"/>
    <property type="project" value="UniProtKB-SubCell"/>
</dbReference>
<dbReference type="Gene3D" id="1.10.287.1700">
    <property type="match status" value="1"/>
</dbReference>
<evidence type="ECO:0000256" key="4">
    <source>
        <dbReference type="ARBA" id="ARBA00022448"/>
    </source>
</evidence>
<dbReference type="Proteomes" id="UP000003561">
    <property type="component" value="Unassembled WGS sequence"/>
</dbReference>
<evidence type="ECO:0000256" key="10">
    <source>
        <dbReference type="ARBA" id="ARBA00023225"/>
    </source>
</evidence>
<keyword evidence="6" id="KW-0145">Chemotaxis</keyword>
<dbReference type="InterPro" id="IPR053716">
    <property type="entry name" value="Flag_assembly_chemotaxis_eff"/>
</dbReference>
<evidence type="ECO:0000256" key="2">
    <source>
        <dbReference type="ARBA" id="ARBA00010004"/>
    </source>
</evidence>
<dbReference type="GO" id="GO:0071973">
    <property type="term" value="P:bacterial-type flagellum-dependent cell motility"/>
    <property type="evidence" value="ECO:0007669"/>
    <property type="project" value="InterPro"/>
</dbReference>
<sequence>MNGTIDVPKIKECKRAVDTMKTMQRSQMMNVHVAEKNVEAARLKLNEVMMERKTHERLKEQAFEVFKQEMQYAENKEIDELVSYTYHEGMTETR</sequence>
<organism evidence="11 12">
    <name type="scientific">Roseburia inulinivorans DSM 16841</name>
    <dbReference type="NCBI Taxonomy" id="622312"/>
    <lineage>
        <taxon>Bacteria</taxon>
        <taxon>Bacillati</taxon>
        <taxon>Bacillota</taxon>
        <taxon>Clostridia</taxon>
        <taxon>Lachnospirales</taxon>
        <taxon>Lachnospiraceae</taxon>
        <taxon>Roseburia</taxon>
    </lineage>
</organism>
<evidence type="ECO:0000256" key="8">
    <source>
        <dbReference type="ARBA" id="ARBA00022927"/>
    </source>
</evidence>